<evidence type="ECO:0000256" key="3">
    <source>
        <dbReference type="ARBA" id="ARBA00022679"/>
    </source>
</evidence>
<dbReference type="InterPro" id="IPR001736">
    <property type="entry name" value="PLipase_D/transphosphatidylase"/>
</dbReference>
<evidence type="ECO:0000313" key="13">
    <source>
        <dbReference type="Proteomes" id="UP000529637"/>
    </source>
</evidence>
<keyword evidence="7 9" id="KW-0594">Phospholipid biosynthesis</keyword>
<evidence type="ECO:0000259" key="11">
    <source>
        <dbReference type="PROSITE" id="PS50035"/>
    </source>
</evidence>
<sequence length="500" mass="54264">MRDSRRLRAEKRASRDTRALRPGHRLQLLKGAAAFFDALIREVDGARAEVLLETYILELSGGVIAVAEALERAARRGVKVRMVVDGVGTPAVAAEWQARWRDAGLEWRTFNPASGWRLLLPARWRRLHRKLCVVDGRVAFCGGINLLDDYEDPNHGALQEPRFDFAVRVEGPLVADVHETMARLWLRMDVASEARSHDFAGALDAVRKAAEAGADMSDAQIARPIEPPEVGADGDGGADEGAAPALDQALRGSGSGRSASSSAGSGSTRAAGRRIAGSGSAGSGDARSVSAGADPTRSSGAAAPPEGVMAALVLRDNLRFRRRIERTYRYAIGQARSEIIIANAYFVPGVTLQRALLRAAKRGVKVTLLLQGRYEYFMQHHTTRALYGPLLDAGIRIIEYRASFLHAKVAVMDSAQVAIATVGSSNLDPLSLLLAREANIFVLDDAFAAELRGHLVDAMSKHSESVETATYLKRPWHARGLSWLAYALMRIALFATRNRY</sequence>
<dbReference type="Gene3D" id="3.30.870.10">
    <property type="entry name" value="Endonuclease Chain A"/>
    <property type="match status" value="2"/>
</dbReference>
<dbReference type="GO" id="GO:0008808">
    <property type="term" value="F:cardiolipin synthase activity"/>
    <property type="evidence" value="ECO:0007669"/>
    <property type="project" value="InterPro"/>
</dbReference>
<keyword evidence="13" id="KW-1185">Reference proteome</keyword>
<feature type="active site" evidence="9">
    <location>
        <position position="406"/>
    </location>
</feature>
<evidence type="ECO:0000256" key="8">
    <source>
        <dbReference type="ARBA" id="ARBA00023264"/>
    </source>
</evidence>
<dbReference type="EC" id="2.7.8.-" evidence="9"/>
<dbReference type="GO" id="GO:0032049">
    <property type="term" value="P:cardiolipin biosynthetic process"/>
    <property type="evidence" value="ECO:0007669"/>
    <property type="project" value="InterPro"/>
</dbReference>
<evidence type="ECO:0000256" key="2">
    <source>
        <dbReference type="ARBA" id="ARBA00022516"/>
    </source>
</evidence>
<dbReference type="RefSeq" id="WP_176068052.1">
    <property type="nucleotide sequence ID" value="NZ_JABWMJ010000003.1"/>
</dbReference>
<feature type="region of interest" description="Disordered" evidence="10">
    <location>
        <begin position="215"/>
        <end position="303"/>
    </location>
</feature>
<reference evidence="12 13" key="1">
    <citation type="submission" date="2020-06" db="EMBL/GenBank/DDBJ databases">
        <title>Schlegella sp. ID0723 isolated from air conditioner.</title>
        <authorList>
            <person name="Kim D.Y."/>
            <person name="Kim D.-U."/>
        </authorList>
    </citation>
    <scope>NUCLEOTIDE SEQUENCE [LARGE SCALE GENOMIC DNA]</scope>
    <source>
        <strain evidence="12 13">ID0723</strain>
    </source>
</reference>
<dbReference type="InterPro" id="IPR030872">
    <property type="entry name" value="Cardiolipin_synth_ClsB"/>
</dbReference>
<dbReference type="HAMAP" id="MF_01917">
    <property type="entry name" value="Cardiolipin_synth_ClsB"/>
    <property type="match status" value="1"/>
</dbReference>
<feature type="active site" evidence="9">
    <location>
        <position position="130"/>
    </location>
</feature>
<comment type="function">
    <text evidence="9">Catalyzes the phosphatidyl group transfer from one phosphatidylglycerol molecule to another to form cardiolipin (CL) (diphosphatidylglycerol) and glycerol.</text>
</comment>
<dbReference type="EMBL" id="JABWMJ010000003">
    <property type="protein sequence ID" value="NUZ05782.1"/>
    <property type="molecule type" value="Genomic_DNA"/>
</dbReference>
<keyword evidence="8 9" id="KW-1208">Phospholipid metabolism</keyword>
<evidence type="ECO:0000256" key="4">
    <source>
        <dbReference type="ARBA" id="ARBA00022737"/>
    </source>
</evidence>
<evidence type="ECO:0000256" key="5">
    <source>
        <dbReference type="ARBA" id="ARBA00023098"/>
    </source>
</evidence>
<feature type="active site" evidence="9">
    <location>
        <position position="408"/>
    </location>
</feature>
<feature type="active site" evidence="9">
    <location>
        <position position="413"/>
    </location>
</feature>
<feature type="active site" evidence="9">
    <location>
        <position position="128"/>
    </location>
</feature>
<gene>
    <name evidence="9" type="primary">clsB</name>
    <name evidence="12" type="ORF">HQN59_08400</name>
</gene>
<dbReference type="InterPro" id="IPR025202">
    <property type="entry name" value="PLD-like_dom"/>
</dbReference>
<dbReference type="SMART" id="SM00155">
    <property type="entry name" value="PLDc"/>
    <property type="match status" value="2"/>
</dbReference>
<organism evidence="12 13">
    <name type="scientific">Piscinibacter koreensis</name>
    <dbReference type="NCBI Taxonomy" id="2742824"/>
    <lineage>
        <taxon>Bacteria</taxon>
        <taxon>Pseudomonadati</taxon>
        <taxon>Pseudomonadota</taxon>
        <taxon>Betaproteobacteria</taxon>
        <taxon>Burkholderiales</taxon>
        <taxon>Sphaerotilaceae</taxon>
        <taxon>Piscinibacter</taxon>
    </lineage>
</organism>
<evidence type="ECO:0000256" key="7">
    <source>
        <dbReference type="ARBA" id="ARBA00023209"/>
    </source>
</evidence>
<evidence type="ECO:0000256" key="1">
    <source>
        <dbReference type="ARBA" id="ARBA00022475"/>
    </source>
</evidence>
<proteinExistence type="inferred from homology"/>
<comment type="subcellular location">
    <subcellularLocation>
        <location evidence="9">Cell membrane</location>
        <topology evidence="9">Peripheral membrane protein</topology>
    </subcellularLocation>
</comment>
<protein>
    <recommendedName>
        <fullName evidence="9">Cardiolipin synthase B</fullName>
        <shortName evidence="9">CL synthase</shortName>
        <ecNumber evidence="9">2.7.8.-</ecNumber>
    </recommendedName>
</protein>
<dbReference type="AlphaFoldDB" id="A0A7Y6NMH4"/>
<keyword evidence="4" id="KW-0677">Repeat</keyword>
<keyword evidence="3 9" id="KW-0808">Transferase</keyword>
<comment type="similarity">
    <text evidence="9">Belongs to the phospholipase D family. Cardiolipin synthase subfamily. ClsB sub-subfamily.</text>
</comment>
<evidence type="ECO:0000313" key="12">
    <source>
        <dbReference type="EMBL" id="NUZ05782.1"/>
    </source>
</evidence>
<dbReference type="SUPFAM" id="SSF56024">
    <property type="entry name" value="Phospholipase D/nuclease"/>
    <property type="match status" value="2"/>
</dbReference>
<dbReference type="CDD" id="cd09110">
    <property type="entry name" value="PLDc_CLS_1"/>
    <property type="match status" value="1"/>
</dbReference>
<accession>A0A7Y6NMH4</accession>
<feature type="domain" description="PLD phosphodiesterase" evidence="11">
    <location>
        <begin position="401"/>
        <end position="431"/>
    </location>
</feature>
<comment type="caution">
    <text evidence="12">The sequence shown here is derived from an EMBL/GenBank/DDBJ whole genome shotgun (WGS) entry which is preliminary data.</text>
</comment>
<keyword evidence="6 9" id="KW-0472">Membrane</keyword>
<dbReference type="PANTHER" id="PTHR21248:SF23">
    <property type="entry name" value="CARDIOLIPIN SYNTHASE B"/>
    <property type="match status" value="1"/>
</dbReference>
<dbReference type="GO" id="GO:0005886">
    <property type="term" value="C:plasma membrane"/>
    <property type="evidence" value="ECO:0007669"/>
    <property type="project" value="UniProtKB-SubCell"/>
</dbReference>
<dbReference type="Pfam" id="PF13091">
    <property type="entry name" value="PLDc_2"/>
    <property type="match status" value="2"/>
</dbReference>
<keyword evidence="5 9" id="KW-0443">Lipid metabolism</keyword>
<keyword evidence="1 9" id="KW-1003">Cell membrane</keyword>
<dbReference type="PANTHER" id="PTHR21248">
    <property type="entry name" value="CARDIOLIPIN SYNTHASE"/>
    <property type="match status" value="1"/>
</dbReference>
<name>A0A7Y6NMH4_9BURK</name>
<feature type="domain" description="PLD phosphodiesterase" evidence="11">
    <location>
        <begin position="123"/>
        <end position="150"/>
    </location>
</feature>
<evidence type="ECO:0000256" key="6">
    <source>
        <dbReference type="ARBA" id="ARBA00023136"/>
    </source>
</evidence>
<dbReference type="Proteomes" id="UP000529637">
    <property type="component" value="Unassembled WGS sequence"/>
</dbReference>
<dbReference type="PROSITE" id="PS50035">
    <property type="entry name" value="PLD"/>
    <property type="match status" value="2"/>
</dbReference>
<comment type="catalytic activity">
    <reaction evidence="9">
        <text>2 a 1,2-diacyl-sn-glycero-3-phospho-(1'-sn-glycerol) = a cardiolipin + glycerol</text>
        <dbReference type="Rhea" id="RHEA:31451"/>
        <dbReference type="ChEBI" id="CHEBI:17754"/>
        <dbReference type="ChEBI" id="CHEBI:62237"/>
        <dbReference type="ChEBI" id="CHEBI:64716"/>
    </reaction>
</comment>
<feature type="compositionally biased region" description="Low complexity" evidence="10">
    <location>
        <begin position="256"/>
        <end position="293"/>
    </location>
</feature>
<keyword evidence="2 9" id="KW-0444">Lipid biosynthesis</keyword>
<evidence type="ECO:0000256" key="9">
    <source>
        <dbReference type="HAMAP-Rule" id="MF_01917"/>
    </source>
</evidence>
<dbReference type="CDD" id="cd09159">
    <property type="entry name" value="PLDc_ybhO_like_2"/>
    <property type="match status" value="1"/>
</dbReference>
<feature type="active site" evidence="9">
    <location>
        <position position="135"/>
    </location>
</feature>
<evidence type="ECO:0000256" key="10">
    <source>
        <dbReference type="SAM" id="MobiDB-lite"/>
    </source>
</evidence>